<evidence type="ECO:0000313" key="12">
    <source>
        <dbReference type="EMBL" id="SMD02841.1"/>
    </source>
</evidence>
<feature type="domain" description="TonB-dependent receptor plug" evidence="11">
    <location>
        <begin position="241"/>
        <end position="358"/>
    </location>
</feature>
<dbReference type="InterPro" id="IPR039426">
    <property type="entry name" value="TonB-dep_rcpt-like"/>
</dbReference>
<evidence type="ECO:0000256" key="4">
    <source>
        <dbReference type="ARBA" id="ARBA00022692"/>
    </source>
</evidence>
<evidence type="ECO:0000313" key="13">
    <source>
        <dbReference type="Proteomes" id="UP000192678"/>
    </source>
</evidence>
<dbReference type="Pfam" id="PF00593">
    <property type="entry name" value="TonB_dep_Rec_b-barrel"/>
    <property type="match status" value="1"/>
</dbReference>
<evidence type="ECO:0000256" key="7">
    <source>
        <dbReference type="ARBA" id="ARBA00023237"/>
    </source>
</evidence>
<dbReference type="AlphaFoldDB" id="A0A1W2DZ70"/>
<keyword evidence="4 8" id="KW-0812">Transmembrane</keyword>
<keyword evidence="2 8" id="KW-0813">Transport</keyword>
<feature type="domain" description="TonB-dependent receptor-like beta-barrel" evidence="10">
    <location>
        <begin position="515"/>
        <end position="916"/>
    </location>
</feature>
<dbReference type="InterPro" id="IPR023997">
    <property type="entry name" value="TonB-dep_OMP_SusC/RagA_CS"/>
</dbReference>
<keyword evidence="6 8" id="KW-0472">Membrane</keyword>
<evidence type="ECO:0000256" key="3">
    <source>
        <dbReference type="ARBA" id="ARBA00022452"/>
    </source>
</evidence>
<accession>A0A1W2DZ70</accession>
<gene>
    <name evidence="12" type="ORF">SAMN04488101_1096</name>
</gene>
<dbReference type="NCBIfam" id="TIGR04056">
    <property type="entry name" value="OMP_RagA_SusC"/>
    <property type="match status" value="1"/>
</dbReference>
<dbReference type="RefSeq" id="WP_084290407.1">
    <property type="nucleotide sequence ID" value="NZ_FWYB01000009.1"/>
</dbReference>
<dbReference type="Pfam" id="PF13715">
    <property type="entry name" value="CarbopepD_reg_2"/>
    <property type="match status" value="1"/>
</dbReference>
<dbReference type="SUPFAM" id="SSF56935">
    <property type="entry name" value="Porins"/>
    <property type="match status" value="1"/>
</dbReference>
<keyword evidence="3 8" id="KW-1134">Transmembrane beta strand</keyword>
<protein>
    <submittedName>
        <fullName evidence="12">TonB-linked outer membrane protein, SusC/RagA family</fullName>
    </submittedName>
</protein>
<dbReference type="Gene3D" id="2.40.170.20">
    <property type="entry name" value="TonB-dependent receptor, beta-barrel domain"/>
    <property type="match status" value="1"/>
</dbReference>
<evidence type="ECO:0000256" key="6">
    <source>
        <dbReference type="ARBA" id="ARBA00023136"/>
    </source>
</evidence>
<dbReference type="Proteomes" id="UP000192678">
    <property type="component" value="Unassembled WGS sequence"/>
</dbReference>
<comment type="subcellular location">
    <subcellularLocation>
        <location evidence="1 8">Cell outer membrane</location>
        <topology evidence="1 8">Multi-pass membrane protein</topology>
    </subcellularLocation>
</comment>
<comment type="similarity">
    <text evidence="8 9">Belongs to the TonB-dependent receptor family.</text>
</comment>
<dbReference type="PROSITE" id="PS52016">
    <property type="entry name" value="TONB_DEPENDENT_REC_3"/>
    <property type="match status" value="1"/>
</dbReference>
<dbReference type="STRING" id="475255.SAMN04488101_1096"/>
<sequence>MYKFYNKIWYSLTNCTMRFIGNILSEAFSGCHLKKWIMRMNLIIITLCIASLQIAFAAHAQSITLVKKNASLDEVFQELRKQSGYDFVITNVQIKQAKPVTIRADREELVAVLNKCFDGQPFTYSIENKTIIVIPRKSSLSREAKKAIRGKVTDGKIPLVGVSVRIDGTNSVTMTDANGYFALNLVPGTYRIVFSSVGYESKRIEKVVTNDEDSEMNIVLNAVVAQLQEAIVVGYTTKKPSEITGSLQTFTTKALEGVTSNNLISMLKGKIAGMYITEPSGDPNRKSTFVVRGQGTLPIEFNPRVTNNLNPLIVVDGIIYADAMYPSDIVSNTDIESVTLLKDAASTAIYGSRASQGVLVITTKQGKPGRAQLDINSTIGVSKRYMGKIKFMNSRELYDYQRKMLINSFGINNEGLTQPNYLAKYLPPESELNNFTDWDDLFYRDALTKNIDAGLSGGTDQTRYYFGANRYDEQGALKQNDLQRTSVKLRLDHNITRKLSFGANISTIFDKGNTSPTSGGRNALLPWYTPYNADGTLKETLAVDTYGYPIDNPIYDLQYNSNVNKTQQLNSIFSARYKLTDWITLSSNNSYSTSFSNSENYLDRLSLAGRYYKGELTQRKLSSNSFMTSNLITANKQLGVHNVGGLAGFEYNKSNSEYNGLAVRNLPTGIKVPSAAAEAANSFNGKSYEGERFTRGSYSIFTEGNYNYKERYFANASYRMDYSTNFGIENRAGHFYSIGGAWLVTNEKFLHNNKYLTSLKLRASYGTSGKVAGEDFLTESFYNFSYQYGGQPAAVINQLGNKSITWEKAFIRNFGIDLELFKRVNMTADVYQKRNTNLIQRVGTSAVLGVPSQYQNIGEILNKGVELTLTSRNLVGAFSWTTSFNFTYNTNKVIKLYNGTILYGNAGTIKEGDDINSVHVFKWLGVDAQTGLPQFERVEFDAATNTIKKVTVNKYDDIFTGMQPGDDIMRQFQNVGNSTPKYYGGLQNTFGYKGFELSVLLNFATDYLVYNNSRNTYFSAEGNNILQYNQIKPAKGQVIWEKPGDQATEPKLFRNRMDGADNPTSRTWEDASHIRVRNVRLTYSLPAQLISRAKLTRANVFISGDNLFIFTKKGFYGVDPEGGTMGQSDNYGIGAGYGASRKFLLGLQLSF</sequence>
<evidence type="ECO:0000256" key="2">
    <source>
        <dbReference type="ARBA" id="ARBA00022448"/>
    </source>
</evidence>
<reference evidence="12 13" key="1">
    <citation type="submission" date="2017-04" db="EMBL/GenBank/DDBJ databases">
        <authorList>
            <person name="Afonso C.L."/>
            <person name="Miller P.J."/>
            <person name="Scott M.A."/>
            <person name="Spackman E."/>
            <person name="Goraichik I."/>
            <person name="Dimitrov K.M."/>
            <person name="Suarez D.L."/>
            <person name="Swayne D.E."/>
        </authorList>
    </citation>
    <scope>NUCLEOTIDE SEQUENCE [LARGE SCALE GENOMIC DNA]</scope>
    <source>
        <strain evidence="12 13">DSM 19625</strain>
    </source>
</reference>
<dbReference type="InterPro" id="IPR012910">
    <property type="entry name" value="Plug_dom"/>
</dbReference>
<name>A0A1W2DZ70_9SPHI</name>
<evidence type="ECO:0000256" key="8">
    <source>
        <dbReference type="PROSITE-ProRule" id="PRU01360"/>
    </source>
</evidence>
<dbReference type="EMBL" id="FWYB01000009">
    <property type="protein sequence ID" value="SMD02841.1"/>
    <property type="molecule type" value="Genomic_DNA"/>
</dbReference>
<keyword evidence="7 8" id="KW-0998">Cell outer membrane</keyword>
<dbReference type="InterPro" id="IPR000531">
    <property type="entry name" value="Beta-barrel_TonB"/>
</dbReference>
<evidence type="ECO:0000259" key="10">
    <source>
        <dbReference type="Pfam" id="PF00593"/>
    </source>
</evidence>
<keyword evidence="5 9" id="KW-0798">TonB box</keyword>
<dbReference type="GO" id="GO:0009279">
    <property type="term" value="C:cell outer membrane"/>
    <property type="evidence" value="ECO:0007669"/>
    <property type="project" value="UniProtKB-SubCell"/>
</dbReference>
<keyword evidence="13" id="KW-1185">Reference proteome</keyword>
<proteinExistence type="inferred from homology"/>
<dbReference type="NCBIfam" id="TIGR04057">
    <property type="entry name" value="SusC_RagA_signa"/>
    <property type="match status" value="1"/>
</dbReference>
<evidence type="ECO:0000256" key="9">
    <source>
        <dbReference type="RuleBase" id="RU003357"/>
    </source>
</evidence>
<dbReference type="Gene3D" id="2.60.40.1120">
    <property type="entry name" value="Carboxypeptidase-like, regulatory domain"/>
    <property type="match status" value="1"/>
</dbReference>
<dbReference type="InterPro" id="IPR036942">
    <property type="entry name" value="Beta-barrel_TonB_sf"/>
</dbReference>
<dbReference type="Gene3D" id="3.55.50.30">
    <property type="match status" value="1"/>
</dbReference>
<evidence type="ECO:0000259" key="11">
    <source>
        <dbReference type="Pfam" id="PF07715"/>
    </source>
</evidence>
<dbReference type="InterPro" id="IPR008969">
    <property type="entry name" value="CarboxyPept-like_regulatory"/>
</dbReference>
<dbReference type="Gene3D" id="2.170.130.10">
    <property type="entry name" value="TonB-dependent receptor, plug domain"/>
    <property type="match status" value="1"/>
</dbReference>
<dbReference type="OrthoDB" id="9768177at2"/>
<organism evidence="12 13">
    <name type="scientific">Pedobacter nyackensis</name>
    <dbReference type="NCBI Taxonomy" id="475255"/>
    <lineage>
        <taxon>Bacteria</taxon>
        <taxon>Pseudomonadati</taxon>
        <taxon>Bacteroidota</taxon>
        <taxon>Sphingobacteriia</taxon>
        <taxon>Sphingobacteriales</taxon>
        <taxon>Sphingobacteriaceae</taxon>
        <taxon>Pedobacter</taxon>
    </lineage>
</organism>
<dbReference type="SUPFAM" id="SSF49464">
    <property type="entry name" value="Carboxypeptidase regulatory domain-like"/>
    <property type="match status" value="1"/>
</dbReference>
<dbReference type="Pfam" id="PF07715">
    <property type="entry name" value="Plug"/>
    <property type="match status" value="1"/>
</dbReference>
<evidence type="ECO:0000256" key="1">
    <source>
        <dbReference type="ARBA" id="ARBA00004571"/>
    </source>
</evidence>
<dbReference type="InterPro" id="IPR037066">
    <property type="entry name" value="Plug_dom_sf"/>
</dbReference>
<dbReference type="InterPro" id="IPR023996">
    <property type="entry name" value="TonB-dep_OMP_SusC/RagA"/>
</dbReference>
<evidence type="ECO:0000256" key="5">
    <source>
        <dbReference type="ARBA" id="ARBA00023077"/>
    </source>
</evidence>